<dbReference type="Proteomes" id="UP001410795">
    <property type="component" value="Unassembled WGS sequence"/>
</dbReference>
<name>A0ABP7B695_9MICO</name>
<organism evidence="2 3">
    <name type="scientific">Microbacterium marinilacus</name>
    <dbReference type="NCBI Taxonomy" id="415209"/>
    <lineage>
        <taxon>Bacteria</taxon>
        <taxon>Bacillati</taxon>
        <taxon>Actinomycetota</taxon>
        <taxon>Actinomycetes</taxon>
        <taxon>Micrococcales</taxon>
        <taxon>Microbacteriaceae</taxon>
        <taxon>Microbacterium</taxon>
    </lineage>
</organism>
<sequence length="96" mass="9799">MYILLALIAAVAIGVGVHFALPRRALRGITLAPSLAGGTAAIVYAVCTWTGLGEASPWTWLASLAAASLVSWAGADAISRVRAARDAAQARRLGLA</sequence>
<protein>
    <submittedName>
        <fullName evidence="2">Uncharacterized protein</fullName>
    </submittedName>
</protein>
<reference evidence="3" key="1">
    <citation type="journal article" date="2019" name="Int. J. Syst. Evol. Microbiol.">
        <title>The Global Catalogue of Microorganisms (GCM) 10K type strain sequencing project: providing services to taxonomists for standard genome sequencing and annotation.</title>
        <authorList>
            <consortium name="The Broad Institute Genomics Platform"/>
            <consortium name="The Broad Institute Genome Sequencing Center for Infectious Disease"/>
            <person name="Wu L."/>
            <person name="Ma J."/>
        </authorList>
    </citation>
    <scope>NUCLEOTIDE SEQUENCE [LARGE SCALE GENOMIC DNA]</scope>
    <source>
        <strain evidence="3">JCM 16546</strain>
    </source>
</reference>
<evidence type="ECO:0000313" key="3">
    <source>
        <dbReference type="Proteomes" id="UP001410795"/>
    </source>
</evidence>
<comment type="caution">
    <text evidence="2">The sequence shown here is derived from an EMBL/GenBank/DDBJ whole genome shotgun (WGS) entry which is preliminary data.</text>
</comment>
<accession>A0ABP7B695</accession>
<proteinExistence type="predicted"/>
<dbReference type="RefSeq" id="WP_221855829.1">
    <property type="nucleotide sequence ID" value="NZ_BAAAYV010000005.1"/>
</dbReference>
<feature type="transmembrane region" description="Helical" evidence="1">
    <location>
        <begin position="29"/>
        <end position="52"/>
    </location>
</feature>
<dbReference type="EMBL" id="BAAAYV010000005">
    <property type="protein sequence ID" value="GAA3650831.1"/>
    <property type="molecule type" value="Genomic_DNA"/>
</dbReference>
<evidence type="ECO:0000313" key="2">
    <source>
        <dbReference type="EMBL" id="GAA3650831.1"/>
    </source>
</evidence>
<feature type="transmembrane region" description="Helical" evidence="1">
    <location>
        <begin position="58"/>
        <end position="75"/>
    </location>
</feature>
<gene>
    <name evidence="2" type="ORF">GCM10022202_08080</name>
</gene>
<keyword evidence="1" id="KW-0472">Membrane</keyword>
<keyword evidence="1" id="KW-1133">Transmembrane helix</keyword>
<evidence type="ECO:0000256" key="1">
    <source>
        <dbReference type="SAM" id="Phobius"/>
    </source>
</evidence>
<keyword evidence="1" id="KW-0812">Transmembrane</keyword>
<feature type="transmembrane region" description="Helical" evidence="1">
    <location>
        <begin position="6"/>
        <end position="22"/>
    </location>
</feature>
<keyword evidence="3" id="KW-1185">Reference proteome</keyword>